<evidence type="ECO:0000256" key="2">
    <source>
        <dbReference type="ARBA" id="ARBA00022448"/>
    </source>
</evidence>
<evidence type="ECO:0000256" key="8">
    <source>
        <dbReference type="ARBA" id="ARBA00023180"/>
    </source>
</evidence>
<evidence type="ECO:0000256" key="1">
    <source>
        <dbReference type="ARBA" id="ARBA00004141"/>
    </source>
</evidence>
<keyword evidence="2" id="KW-0813">Transport</keyword>
<dbReference type="SUPFAM" id="SSF53850">
    <property type="entry name" value="Periplasmic binding protein-like II"/>
    <property type="match status" value="1"/>
</dbReference>
<feature type="transmembrane region" description="Helical" evidence="11">
    <location>
        <begin position="377"/>
        <end position="396"/>
    </location>
</feature>
<evidence type="ECO:0000256" key="3">
    <source>
        <dbReference type="ARBA" id="ARBA00022692"/>
    </source>
</evidence>
<dbReference type="Gene3D" id="3.40.190.10">
    <property type="entry name" value="Periplasmic binding protein-like II"/>
    <property type="match status" value="1"/>
</dbReference>
<feature type="transmembrane region" description="Helical" evidence="11">
    <location>
        <begin position="210"/>
        <end position="228"/>
    </location>
</feature>
<dbReference type="SMART" id="SM00079">
    <property type="entry name" value="PBPe"/>
    <property type="match status" value="1"/>
</dbReference>
<accession>A0A6A2XER3</accession>
<feature type="transmembrane region" description="Helical" evidence="11">
    <location>
        <begin position="416"/>
        <end position="439"/>
    </location>
</feature>
<keyword evidence="10" id="KW-0407">Ion channel</keyword>
<evidence type="ECO:0000256" key="6">
    <source>
        <dbReference type="ARBA" id="ARBA00023136"/>
    </source>
</evidence>
<evidence type="ECO:0000256" key="4">
    <source>
        <dbReference type="ARBA" id="ARBA00022989"/>
    </source>
</evidence>
<keyword evidence="4 11" id="KW-1133">Transmembrane helix</keyword>
<dbReference type="Proteomes" id="UP000436088">
    <property type="component" value="Unassembled WGS sequence"/>
</dbReference>
<dbReference type="GO" id="GO:0016020">
    <property type="term" value="C:membrane"/>
    <property type="evidence" value="ECO:0007669"/>
    <property type="project" value="UniProtKB-SubCell"/>
</dbReference>
<keyword evidence="5" id="KW-0406">Ion transport</keyword>
<evidence type="ECO:0000256" key="11">
    <source>
        <dbReference type="SAM" id="Phobius"/>
    </source>
</evidence>
<sequence length="510" mass="58044">MTEKCFNWGVLLKEVFLQVPQLCARGLTSCVGWVYGSGEPTHYVMLRWSHPKYFSELKARCPLPPEISVKRIVPVQLSSSAREFFRCCLQSTIYVIRRHVIVFCFILGRSGGPNITLQIGSSYPHQREGLQFLGVIWDSNSITEKSVRGYEQRNMMLWSDFGDVTLVANRSLYVDFTSPYTESGVSMLVPMKDNKKKNAWVFLQPLTSDLWITSGCFFVSIGFVVWILEHRMNDDFRFNLHIKSAPASGSPPQPWWEKVVSNLISGETPAHCTDLNVLLKRRVSVGFLYGSFVKGMLLGLKFDKSQLKTYTTPEELHNLFKGSSNGGISAAINEIPCIKLFIAKHCRKYTAVEPTFKTGGFGFLSSLPRFSSIPYDTLYNSLLFILQVFAKGSPLVARYFNGNLECYSSLGLESFWGLFLIAGLESISALVIFAAMFLYEQRHVLFELPSEASIWRRVRFMSRIFDEKDMSSHTFKKTEPPEMQAHQTLTAPQVHQARRTRQILPTLFLL</sequence>
<evidence type="ECO:0000256" key="9">
    <source>
        <dbReference type="ARBA" id="ARBA00023286"/>
    </source>
</evidence>
<comment type="subcellular location">
    <subcellularLocation>
        <location evidence="1">Membrane</location>
        <topology evidence="1">Multi-pass membrane protein</topology>
    </subcellularLocation>
</comment>
<evidence type="ECO:0000313" key="14">
    <source>
        <dbReference type="Proteomes" id="UP000436088"/>
    </source>
</evidence>
<name>A0A6A2XER3_HIBSY</name>
<dbReference type="PANTHER" id="PTHR18966">
    <property type="entry name" value="IONOTROPIC GLUTAMATE RECEPTOR"/>
    <property type="match status" value="1"/>
</dbReference>
<keyword evidence="8" id="KW-0325">Glycoprotein</keyword>
<keyword evidence="3 11" id="KW-0812">Transmembrane</keyword>
<dbReference type="InterPro" id="IPR001320">
    <property type="entry name" value="Iontro_rcpt_C"/>
</dbReference>
<keyword evidence="9" id="KW-1071">Ligand-gated ion channel</keyword>
<dbReference type="InterPro" id="IPR015683">
    <property type="entry name" value="Ionotropic_Glu_rcpt"/>
</dbReference>
<proteinExistence type="predicted"/>
<evidence type="ECO:0000259" key="12">
    <source>
        <dbReference type="SMART" id="SM00079"/>
    </source>
</evidence>
<evidence type="ECO:0000256" key="10">
    <source>
        <dbReference type="ARBA" id="ARBA00023303"/>
    </source>
</evidence>
<evidence type="ECO:0000313" key="13">
    <source>
        <dbReference type="EMBL" id="KAE8673838.1"/>
    </source>
</evidence>
<dbReference type="AlphaFoldDB" id="A0A6A2XER3"/>
<evidence type="ECO:0000256" key="7">
    <source>
        <dbReference type="ARBA" id="ARBA00023170"/>
    </source>
</evidence>
<reference evidence="13" key="1">
    <citation type="submission" date="2019-09" db="EMBL/GenBank/DDBJ databases">
        <title>Draft genome information of white flower Hibiscus syriacus.</title>
        <authorList>
            <person name="Kim Y.-M."/>
        </authorList>
    </citation>
    <scope>NUCLEOTIDE SEQUENCE [LARGE SCALE GENOMIC DNA]</scope>
    <source>
        <strain evidence="13">YM2019G1</strain>
    </source>
</reference>
<keyword evidence="7 13" id="KW-0675">Receptor</keyword>
<dbReference type="EMBL" id="VEPZ02001421">
    <property type="protein sequence ID" value="KAE8673838.1"/>
    <property type="molecule type" value="Genomic_DNA"/>
</dbReference>
<keyword evidence="14" id="KW-1185">Reference proteome</keyword>
<organism evidence="13 14">
    <name type="scientific">Hibiscus syriacus</name>
    <name type="common">Rose of Sharon</name>
    <dbReference type="NCBI Taxonomy" id="106335"/>
    <lineage>
        <taxon>Eukaryota</taxon>
        <taxon>Viridiplantae</taxon>
        <taxon>Streptophyta</taxon>
        <taxon>Embryophyta</taxon>
        <taxon>Tracheophyta</taxon>
        <taxon>Spermatophyta</taxon>
        <taxon>Magnoliopsida</taxon>
        <taxon>eudicotyledons</taxon>
        <taxon>Gunneridae</taxon>
        <taxon>Pentapetalae</taxon>
        <taxon>rosids</taxon>
        <taxon>malvids</taxon>
        <taxon>Malvales</taxon>
        <taxon>Malvaceae</taxon>
        <taxon>Malvoideae</taxon>
        <taxon>Hibiscus</taxon>
    </lineage>
</organism>
<evidence type="ECO:0000256" key="5">
    <source>
        <dbReference type="ARBA" id="ARBA00023065"/>
    </source>
</evidence>
<gene>
    <name evidence="13" type="ORF">F3Y22_tig00111769pilonHSYRG00004</name>
</gene>
<comment type="caution">
    <text evidence="13">The sequence shown here is derived from an EMBL/GenBank/DDBJ whole genome shotgun (WGS) entry which is preliminary data.</text>
</comment>
<dbReference type="GO" id="GO:0015276">
    <property type="term" value="F:ligand-gated monoatomic ion channel activity"/>
    <property type="evidence" value="ECO:0007669"/>
    <property type="project" value="InterPro"/>
</dbReference>
<feature type="domain" description="Ionotropic glutamate receptor C-terminal" evidence="12">
    <location>
        <begin position="116"/>
        <end position="394"/>
    </location>
</feature>
<keyword evidence="6 11" id="KW-0472">Membrane</keyword>
<protein>
    <submittedName>
        <fullName evidence="13">Glutamate receptor</fullName>
    </submittedName>
</protein>